<evidence type="ECO:0000256" key="1">
    <source>
        <dbReference type="SAM" id="Phobius"/>
    </source>
</evidence>
<keyword evidence="1" id="KW-0812">Transmembrane</keyword>
<proteinExistence type="predicted"/>
<gene>
    <name evidence="3" type="ORF">BGP82_00475</name>
</gene>
<protein>
    <recommendedName>
        <fullName evidence="2">RHS protein conserved region domain-containing protein</fullName>
    </recommendedName>
</protein>
<feature type="transmembrane region" description="Helical" evidence="1">
    <location>
        <begin position="38"/>
        <end position="60"/>
    </location>
</feature>
<keyword evidence="1" id="KW-1133">Transmembrane helix</keyword>
<accession>A0A2S3XBI6</accession>
<evidence type="ECO:0000259" key="2">
    <source>
        <dbReference type="Pfam" id="PF03527"/>
    </source>
</evidence>
<organism evidence="3 4">
    <name type="scientific">Pseudomonas putida</name>
    <name type="common">Arthrobacter siderocapsulatus</name>
    <dbReference type="NCBI Taxonomy" id="303"/>
    <lineage>
        <taxon>Bacteria</taxon>
        <taxon>Pseudomonadati</taxon>
        <taxon>Pseudomonadota</taxon>
        <taxon>Gammaproteobacteria</taxon>
        <taxon>Pseudomonadales</taxon>
        <taxon>Pseudomonadaceae</taxon>
        <taxon>Pseudomonas</taxon>
    </lineage>
</organism>
<dbReference type="InterPro" id="IPR001826">
    <property type="entry name" value="RHS"/>
</dbReference>
<sequence length="92" mass="10539">MRRWRGLIRLKGEGQKVYYFHTDQVGTPLELTDRDGTIVKGSILIVKSILTIILFFIMVLKLRCSLLRNQLGLKAVVIFINMGRNPLGVLIR</sequence>
<evidence type="ECO:0000313" key="4">
    <source>
        <dbReference type="Proteomes" id="UP000237378"/>
    </source>
</evidence>
<dbReference type="AlphaFoldDB" id="A0A2S3XBI6"/>
<keyword evidence="1" id="KW-0472">Membrane</keyword>
<dbReference type="Pfam" id="PF03527">
    <property type="entry name" value="RHS"/>
    <property type="match status" value="1"/>
</dbReference>
<feature type="domain" description="RHS protein conserved region" evidence="2">
    <location>
        <begin position="17"/>
        <end position="39"/>
    </location>
</feature>
<comment type="caution">
    <text evidence="3">The sequence shown here is derived from an EMBL/GenBank/DDBJ whole genome shotgun (WGS) entry which is preliminary data.</text>
</comment>
<reference evidence="3 4" key="1">
    <citation type="submission" date="2016-08" db="EMBL/GenBank/DDBJ databases">
        <authorList>
            <person name="Seilhamer J.J."/>
        </authorList>
    </citation>
    <scope>NUCLEOTIDE SEQUENCE [LARGE SCALE GENOMIC DNA]</scope>
    <source>
        <strain evidence="3 4">KH-18-2</strain>
    </source>
</reference>
<evidence type="ECO:0000313" key="3">
    <source>
        <dbReference type="EMBL" id="POG12974.1"/>
    </source>
</evidence>
<reference evidence="3 4" key="2">
    <citation type="submission" date="2018-03" db="EMBL/GenBank/DDBJ databases">
        <title>Draft genome of Pseudomonas putida strain KH-18-2.</title>
        <authorList>
            <person name="Yoshizawa S."/>
            <person name="Khan N.H."/>
            <person name="Nishimura M."/>
            <person name="Chiura H.X."/>
            <person name="Ogura Y."/>
            <person name="Hayashi T."/>
            <person name="Kogure K."/>
        </authorList>
    </citation>
    <scope>NUCLEOTIDE SEQUENCE [LARGE SCALE GENOMIC DNA]</scope>
    <source>
        <strain evidence="3 4">KH-18-2</strain>
    </source>
</reference>
<dbReference type="EMBL" id="MING01000019">
    <property type="protein sequence ID" value="POG12974.1"/>
    <property type="molecule type" value="Genomic_DNA"/>
</dbReference>
<name>A0A2S3XBI6_PSEPU</name>
<dbReference type="Proteomes" id="UP000237378">
    <property type="component" value="Unassembled WGS sequence"/>
</dbReference>